<dbReference type="AlphaFoldDB" id="A0A109JJ82"/>
<accession>A0A109JJ82</accession>
<proteinExistence type="predicted"/>
<dbReference type="Proteomes" id="UP000068164">
    <property type="component" value="Unassembled WGS sequence"/>
</dbReference>
<gene>
    <name evidence="1" type="ORF">AS026_01330</name>
</gene>
<comment type="caution">
    <text evidence="1">The sequence shown here is derived from an EMBL/GenBank/DDBJ whole genome shotgun (WGS) entry which is preliminary data.</text>
</comment>
<name>A0A109JJ82_9HYPH</name>
<sequence>MEKVSIIGLDLAKSTIQVHAASINGSVLSRRKISSKKLLAFLSGVDPCIVAMEACAGSHHWGREIGKLGHQVKLIAPIYVKPFVKRVRRMMRPMLKPSARRQ</sequence>
<reference evidence="1 2" key="1">
    <citation type="submission" date="2015-11" db="EMBL/GenBank/DDBJ databases">
        <title>Draft Genome Sequence of the Strain BR 10423 (Rhizobium sp.) isolated from nodules of Mimosa pudica.</title>
        <authorList>
            <person name="Barauna A.C."/>
            <person name="Zilli J.E."/>
            <person name="Simoes-Araujo J.L."/>
            <person name="Reis V.M."/>
            <person name="James E.K."/>
            <person name="Reis F.B.Jr."/>
            <person name="Rouws L.F."/>
            <person name="Passos S.R."/>
            <person name="Gois S.R."/>
        </authorList>
    </citation>
    <scope>NUCLEOTIDE SEQUENCE [LARGE SCALE GENOMIC DNA]</scope>
    <source>
        <strain evidence="1 2">BR10423</strain>
    </source>
</reference>
<protein>
    <recommendedName>
        <fullName evidence="3">Transposase</fullName>
    </recommendedName>
</protein>
<keyword evidence="2" id="KW-1185">Reference proteome</keyword>
<dbReference type="EMBL" id="LNCD01000087">
    <property type="protein sequence ID" value="KWV49991.1"/>
    <property type="molecule type" value="Genomic_DNA"/>
</dbReference>
<evidence type="ECO:0008006" key="3">
    <source>
        <dbReference type="Google" id="ProtNLM"/>
    </source>
</evidence>
<evidence type="ECO:0000313" key="2">
    <source>
        <dbReference type="Proteomes" id="UP000068164"/>
    </source>
</evidence>
<organism evidence="1 2">
    <name type="scientific">Rhizobium altiplani</name>
    <dbReference type="NCBI Taxonomy" id="1864509"/>
    <lineage>
        <taxon>Bacteria</taxon>
        <taxon>Pseudomonadati</taxon>
        <taxon>Pseudomonadota</taxon>
        <taxon>Alphaproteobacteria</taxon>
        <taxon>Hyphomicrobiales</taxon>
        <taxon>Rhizobiaceae</taxon>
        <taxon>Rhizobium/Agrobacterium group</taxon>
        <taxon>Rhizobium</taxon>
    </lineage>
</organism>
<evidence type="ECO:0000313" key="1">
    <source>
        <dbReference type="EMBL" id="KWV49991.1"/>
    </source>
</evidence>